<dbReference type="SMART" id="SM00421">
    <property type="entry name" value="HTH_LUXR"/>
    <property type="match status" value="1"/>
</dbReference>
<dbReference type="InterPro" id="IPR016032">
    <property type="entry name" value="Sig_transdc_resp-reg_C-effctor"/>
</dbReference>
<dbReference type="GO" id="GO:0003677">
    <property type="term" value="F:DNA binding"/>
    <property type="evidence" value="ECO:0007669"/>
    <property type="project" value="UniProtKB-KW"/>
</dbReference>
<dbReference type="GO" id="GO:0006355">
    <property type="term" value="P:regulation of DNA-templated transcription"/>
    <property type="evidence" value="ECO:0007669"/>
    <property type="project" value="InterPro"/>
</dbReference>
<sequence length="276" mass="31308">MKKSSVDWNKWHQNLAKVLHSTDQANGLTVLLYALENLVDASSGLVTKYVTGEKPEITHQRLLASESKQLQISSYSSGAYLLDPFYRLAYDLKKTGVFTLKQVAPSGFTESEYYRRFYSQLDIQDEICLIIRPECDVIFSISLARLGGKVQFSAQEIFILEIVFAVVQAILTNWYLANNSRKTGQLSWQLDEALKQFGSSVLTKKECEVLHLTLQGYSVKSIAEKLENAVETIKYHRKNLYKKLDINSQPELFNLFITALKALPKGLTVDPLTLIE</sequence>
<dbReference type="Proteomes" id="UP000243053">
    <property type="component" value="Unassembled WGS sequence"/>
</dbReference>
<dbReference type="Pfam" id="PF00196">
    <property type="entry name" value="GerE"/>
    <property type="match status" value="1"/>
</dbReference>
<dbReference type="InterPro" id="IPR036388">
    <property type="entry name" value="WH-like_DNA-bd_sf"/>
</dbReference>
<dbReference type="SUPFAM" id="SSF46894">
    <property type="entry name" value="C-terminal effector domain of the bipartite response regulators"/>
    <property type="match status" value="1"/>
</dbReference>
<protein>
    <recommendedName>
        <fullName evidence="4">HTH luxR-type domain-containing protein</fullName>
    </recommendedName>
</protein>
<dbReference type="PROSITE" id="PS50043">
    <property type="entry name" value="HTH_LUXR_2"/>
    <property type="match status" value="1"/>
</dbReference>
<evidence type="ECO:0000256" key="1">
    <source>
        <dbReference type="ARBA" id="ARBA00023015"/>
    </source>
</evidence>
<reference evidence="6" key="1">
    <citation type="journal article" date="2017" name="Proc. Natl. Acad. Sci. U.S.A.">
        <title>Simulation of Deepwater Horizon oil plume reveals substrate specialization within a complex community of hydrocarbon degraders.</title>
        <authorList>
            <person name="Hu P."/>
            <person name="Dubinsky E.A."/>
            <person name="Probst A.J."/>
            <person name="Wang J."/>
            <person name="Sieber C.M.K."/>
            <person name="Tom L.M."/>
            <person name="Gardinali P."/>
            <person name="Banfield J.F."/>
            <person name="Atlas R.M."/>
            <person name="Andersen G.L."/>
        </authorList>
    </citation>
    <scope>NUCLEOTIDE SEQUENCE [LARGE SCALE GENOMIC DNA]</scope>
</reference>
<dbReference type="AlphaFoldDB" id="A0A1Y5DXZ4"/>
<keyword evidence="3" id="KW-0804">Transcription</keyword>
<dbReference type="CDD" id="cd06170">
    <property type="entry name" value="LuxR_C_like"/>
    <property type="match status" value="1"/>
</dbReference>
<accession>A0A1Y5DXZ4</accession>
<dbReference type="Gene3D" id="1.10.10.10">
    <property type="entry name" value="Winged helix-like DNA-binding domain superfamily/Winged helix DNA-binding domain"/>
    <property type="match status" value="1"/>
</dbReference>
<evidence type="ECO:0000259" key="4">
    <source>
        <dbReference type="PROSITE" id="PS50043"/>
    </source>
</evidence>
<organism evidence="5 6">
    <name type="scientific">Colwellia psychrerythraea</name>
    <name type="common">Vibrio psychroerythus</name>
    <dbReference type="NCBI Taxonomy" id="28229"/>
    <lineage>
        <taxon>Bacteria</taxon>
        <taxon>Pseudomonadati</taxon>
        <taxon>Pseudomonadota</taxon>
        <taxon>Gammaproteobacteria</taxon>
        <taxon>Alteromonadales</taxon>
        <taxon>Colwelliaceae</taxon>
        <taxon>Colwellia</taxon>
    </lineage>
</organism>
<evidence type="ECO:0000256" key="2">
    <source>
        <dbReference type="ARBA" id="ARBA00023125"/>
    </source>
</evidence>
<dbReference type="PANTHER" id="PTHR44688">
    <property type="entry name" value="DNA-BINDING TRANSCRIPTIONAL ACTIVATOR DEVR_DOSR"/>
    <property type="match status" value="1"/>
</dbReference>
<keyword evidence="1" id="KW-0805">Transcription regulation</keyword>
<evidence type="ECO:0000256" key="3">
    <source>
        <dbReference type="ARBA" id="ARBA00023163"/>
    </source>
</evidence>
<dbReference type="InterPro" id="IPR000792">
    <property type="entry name" value="Tscrpt_reg_LuxR_C"/>
</dbReference>
<evidence type="ECO:0000313" key="5">
    <source>
        <dbReference type="EMBL" id="OUR74840.1"/>
    </source>
</evidence>
<keyword evidence="2" id="KW-0238">DNA-binding</keyword>
<proteinExistence type="predicted"/>
<name>A0A1Y5DXZ4_COLPS</name>
<dbReference type="EMBL" id="MAAF01000120">
    <property type="protein sequence ID" value="OUR74840.1"/>
    <property type="molecule type" value="Genomic_DNA"/>
</dbReference>
<dbReference type="PANTHER" id="PTHR44688:SF16">
    <property type="entry name" value="DNA-BINDING TRANSCRIPTIONAL ACTIVATOR DEVR_DOSR"/>
    <property type="match status" value="1"/>
</dbReference>
<dbReference type="PRINTS" id="PR00038">
    <property type="entry name" value="HTHLUXR"/>
</dbReference>
<feature type="domain" description="HTH luxR-type" evidence="4">
    <location>
        <begin position="195"/>
        <end position="260"/>
    </location>
</feature>
<gene>
    <name evidence="5" type="ORF">A9Q75_18995</name>
</gene>
<comment type="caution">
    <text evidence="5">The sequence shown here is derived from an EMBL/GenBank/DDBJ whole genome shotgun (WGS) entry which is preliminary data.</text>
</comment>
<evidence type="ECO:0000313" key="6">
    <source>
        <dbReference type="Proteomes" id="UP000243053"/>
    </source>
</evidence>